<evidence type="ECO:0000313" key="9">
    <source>
        <dbReference type="Proteomes" id="UP000069205"/>
    </source>
</evidence>
<dbReference type="InterPro" id="IPR001486">
    <property type="entry name" value="Hemoglobin_trunc"/>
</dbReference>
<keyword evidence="3 5" id="KW-0479">Metal-binding</keyword>
<dbReference type="PROSITE" id="PS51257">
    <property type="entry name" value="PROKAR_LIPOPROTEIN"/>
    <property type="match status" value="1"/>
</dbReference>
<dbReference type="CDD" id="cd00454">
    <property type="entry name" value="TrHb1_N"/>
    <property type="match status" value="1"/>
</dbReference>
<evidence type="ECO:0000259" key="7">
    <source>
        <dbReference type="Pfam" id="PF16694"/>
    </source>
</evidence>
<keyword evidence="9" id="KW-1185">Reference proteome</keyword>
<evidence type="ECO:0000256" key="4">
    <source>
        <dbReference type="ARBA" id="ARBA00023004"/>
    </source>
</evidence>
<dbReference type="Proteomes" id="UP000069205">
    <property type="component" value="Chromosome"/>
</dbReference>
<dbReference type="SUPFAM" id="SSF46458">
    <property type="entry name" value="Globin-like"/>
    <property type="match status" value="1"/>
</dbReference>
<accession>A0A0K2GHS1</accession>
<evidence type="ECO:0000256" key="3">
    <source>
        <dbReference type="ARBA" id="ARBA00022723"/>
    </source>
</evidence>
<dbReference type="Pfam" id="PF01152">
    <property type="entry name" value="Bac_globin"/>
    <property type="match status" value="1"/>
</dbReference>
<dbReference type="Gene3D" id="1.10.490.10">
    <property type="entry name" value="Globins"/>
    <property type="match status" value="1"/>
</dbReference>
<evidence type="ECO:0000256" key="5">
    <source>
        <dbReference type="PIRSR" id="PIRSR601486-1"/>
    </source>
</evidence>
<dbReference type="Gene3D" id="3.50.70.20">
    <property type="entry name" value="Cytochrome P460"/>
    <property type="match status" value="1"/>
</dbReference>
<organism evidence="8 9">
    <name type="scientific">Nitrospira moscoviensis</name>
    <dbReference type="NCBI Taxonomy" id="42253"/>
    <lineage>
        <taxon>Bacteria</taxon>
        <taxon>Pseudomonadati</taxon>
        <taxon>Nitrospirota</taxon>
        <taxon>Nitrospiria</taxon>
        <taxon>Nitrospirales</taxon>
        <taxon>Nitrospiraceae</taxon>
        <taxon>Nitrospira</taxon>
    </lineage>
</organism>
<feature type="domain" description="Cytochrome P460" evidence="7">
    <location>
        <begin position="164"/>
        <end position="294"/>
    </location>
</feature>
<dbReference type="GO" id="GO:0019825">
    <property type="term" value="F:oxygen binding"/>
    <property type="evidence" value="ECO:0007669"/>
    <property type="project" value="InterPro"/>
</dbReference>
<keyword evidence="1" id="KW-0813">Transport</keyword>
<name>A0A0K2GHS1_NITMO</name>
<evidence type="ECO:0000256" key="1">
    <source>
        <dbReference type="ARBA" id="ARBA00022448"/>
    </source>
</evidence>
<dbReference type="InterPro" id="IPR038142">
    <property type="entry name" value="Cytochrome_P460_sp"/>
</dbReference>
<dbReference type="InterPro" id="IPR012292">
    <property type="entry name" value="Globin/Proto"/>
</dbReference>
<feature type="chain" id="PRO_5005477051" evidence="6">
    <location>
        <begin position="20"/>
        <end position="306"/>
    </location>
</feature>
<dbReference type="InterPro" id="IPR009050">
    <property type="entry name" value="Globin-like_sf"/>
</dbReference>
<dbReference type="InterPro" id="IPR032033">
    <property type="entry name" value="Cytochrome_P460"/>
</dbReference>
<dbReference type="STRING" id="42253.NITMOv2_4131"/>
<evidence type="ECO:0000256" key="6">
    <source>
        <dbReference type="SAM" id="SignalP"/>
    </source>
</evidence>
<dbReference type="GO" id="GO:0046872">
    <property type="term" value="F:metal ion binding"/>
    <property type="evidence" value="ECO:0007669"/>
    <property type="project" value="UniProtKB-KW"/>
</dbReference>
<dbReference type="AlphaFoldDB" id="A0A0K2GHS1"/>
<dbReference type="KEGG" id="nmv:NITMOv2_4131"/>
<reference evidence="8 9" key="1">
    <citation type="journal article" date="2015" name="Proc. Natl. Acad. Sci. U.S.A.">
        <title>Expanded metabolic versatility of ubiquitous nitrite-oxidizing bacteria from the genus Nitrospira.</title>
        <authorList>
            <person name="Koch H."/>
            <person name="Lucker S."/>
            <person name="Albertsen M."/>
            <person name="Kitzinger K."/>
            <person name="Herbold C."/>
            <person name="Spieck E."/>
            <person name="Nielsen P.H."/>
            <person name="Wagner M."/>
            <person name="Daims H."/>
        </authorList>
    </citation>
    <scope>NUCLEOTIDE SEQUENCE [LARGE SCALE GENOMIC DNA]</scope>
    <source>
        <strain evidence="8 9">NSP M-1</strain>
    </source>
</reference>
<gene>
    <name evidence="8" type="ORF">NITMOv2_4131</name>
</gene>
<keyword evidence="6" id="KW-0732">Signal</keyword>
<dbReference type="PATRIC" id="fig|42253.5.peg.4078"/>
<keyword evidence="2 5" id="KW-0349">Heme</keyword>
<sequence length="306" mass="33067">MQRTIVTSMLAGGLLLSLAGCNTMESGPGKMTADKSLYDRLGGKPAITAVVDDFVGRVAADSRINGKFANANIPRLKTMLVDQICQASGGPCTYSGRDMKAAHAGMGITGEEFDALVGDLVATLNKFKVGEREKNDLLGALGPMKKDIVTSPTASGPDGRLPLPGDYKSWPKFLVDIPKGEAKQVRDIYINQTGARTSAGQPFPNGTVMVMEIYKAKLDGDKIATGMDGKPLKGDLAKVFVMGKDQGWGDKLPDNLKNGDWIYAAYDASSQPLMEDFAKCRACHTPLAQKDFVHRYDEYFQSRTRM</sequence>
<proteinExistence type="predicted"/>
<evidence type="ECO:0000313" key="8">
    <source>
        <dbReference type="EMBL" id="ALA60513.1"/>
    </source>
</evidence>
<dbReference type="EMBL" id="CP011801">
    <property type="protein sequence ID" value="ALA60513.1"/>
    <property type="molecule type" value="Genomic_DNA"/>
</dbReference>
<dbReference type="CDD" id="cd20716">
    <property type="entry name" value="cyt_P460_fam"/>
    <property type="match status" value="1"/>
</dbReference>
<keyword evidence="4 5" id="KW-0408">Iron</keyword>
<feature type="signal peptide" evidence="6">
    <location>
        <begin position="1"/>
        <end position="19"/>
    </location>
</feature>
<protein>
    <submittedName>
        <fullName evidence="8">Hemoglobin-like protein HbN (Modular protein) (Modular protein)</fullName>
    </submittedName>
</protein>
<dbReference type="RefSeq" id="WP_083448198.1">
    <property type="nucleotide sequence ID" value="NZ_CP011801.1"/>
</dbReference>
<feature type="binding site" description="distal binding residue" evidence="5">
    <location>
        <position position="103"/>
    </location>
    <ligand>
        <name>heme</name>
        <dbReference type="ChEBI" id="CHEBI:30413"/>
    </ligand>
    <ligandPart>
        <name>Fe</name>
        <dbReference type="ChEBI" id="CHEBI:18248"/>
    </ligandPart>
</feature>
<dbReference type="GO" id="GO:0020037">
    <property type="term" value="F:heme binding"/>
    <property type="evidence" value="ECO:0007669"/>
    <property type="project" value="InterPro"/>
</dbReference>
<evidence type="ECO:0000256" key="2">
    <source>
        <dbReference type="ARBA" id="ARBA00022617"/>
    </source>
</evidence>
<dbReference type="Pfam" id="PF16694">
    <property type="entry name" value="Cytochrome_P460"/>
    <property type="match status" value="1"/>
</dbReference>